<dbReference type="InterPro" id="IPR027383">
    <property type="entry name" value="Znf_put"/>
</dbReference>
<evidence type="ECO:0000313" key="6">
    <source>
        <dbReference type="Proteomes" id="UP000320857"/>
    </source>
</evidence>
<reference evidence="5 6" key="1">
    <citation type="submission" date="2019-10" db="EMBL/GenBank/DDBJ databases">
        <title>Streptomyces sp. nov., a novel actinobacterium isolated from alkaline environment.</title>
        <authorList>
            <person name="Golinska P."/>
        </authorList>
    </citation>
    <scope>NUCLEOTIDE SEQUENCE [LARGE SCALE GENOMIC DNA]</scope>
    <source>
        <strain evidence="5 6">OF1</strain>
    </source>
</reference>
<gene>
    <name evidence="5" type="ORF">FNX44_007270</name>
</gene>
<evidence type="ECO:0000256" key="1">
    <source>
        <dbReference type="ARBA" id="ARBA00023015"/>
    </source>
</evidence>
<evidence type="ECO:0000313" key="5">
    <source>
        <dbReference type="EMBL" id="MQS01678.1"/>
    </source>
</evidence>
<protein>
    <recommendedName>
        <fullName evidence="4">Putative zinc-finger domain-containing protein</fullName>
    </recommendedName>
</protein>
<keyword evidence="6" id="KW-1185">Reference proteome</keyword>
<feature type="compositionally biased region" description="Basic and acidic residues" evidence="3">
    <location>
        <begin position="71"/>
        <end position="87"/>
    </location>
</feature>
<dbReference type="SUPFAM" id="SSF109854">
    <property type="entry name" value="DinB/YfiT-like putative metalloenzymes"/>
    <property type="match status" value="1"/>
</dbReference>
<evidence type="ECO:0000256" key="3">
    <source>
        <dbReference type="SAM" id="MobiDB-lite"/>
    </source>
</evidence>
<feature type="compositionally biased region" description="Low complexity" evidence="3">
    <location>
        <begin position="22"/>
        <end position="40"/>
    </location>
</feature>
<dbReference type="Gene3D" id="1.10.10.1320">
    <property type="entry name" value="Anti-sigma factor, zinc-finger domain"/>
    <property type="match status" value="1"/>
</dbReference>
<dbReference type="InterPro" id="IPR041916">
    <property type="entry name" value="Anti_sigma_zinc_sf"/>
</dbReference>
<evidence type="ECO:0000256" key="2">
    <source>
        <dbReference type="ARBA" id="ARBA00023163"/>
    </source>
</evidence>
<keyword evidence="2" id="KW-0804">Transcription</keyword>
<sequence length="555" mass="58115">MPPPRSAADDRPPRARPPRPRGVPSPRAGSPLPAAPPSAAGDRARPAPGDVTPSRRGKPPERGPGARRRPERADRADHSDRSDRSGRSDAVQPLRPVPPAESAPHVEPAPPSAPAPAVETAPPAETVQPVQSAPAAELWTDAVPPEPTDAARNPTGGSTPRGGPESSGGPGPTGGPAPHHAAGLDHGVLKSLLGAWALAACSAQETAAVEAHLTDCAPCAGEALRLRDAVALLHPEDNLDLDPRLRSRVLEGALGRRPARIPIPEWAEPFDAETARLDALLRDMADAEWRAPVRLRWFEGEREHTRTATVAEVISHLMAVDGLLAGQLGLSDPLAALADEPGAPQLAALANPASRTEAYWSSGIAPEGRLVHGPWREQTHALMRGASFADATAAEREVRGVRLPLRDAFLDRAFERWTHAVDIADAVDYPHPAPEGAHLRQLIGLAARTLPHVLADRRRAGLAAQPRRLSVAGAPGRTLHLEVEGSGGGDWYIALDSPTAEAGPEGAVAHVAMDGVEFCQLVAGHVSPLDAAAGAEGDPQAIRDVLFATASMSRL</sequence>
<feature type="region of interest" description="Disordered" evidence="3">
    <location>
        <begin position="1"/>
        <end position="183"/>
    </location>
</feature>
<feature type="domain" description="Putative zinc-finger" evidence="4">
    <location>
        <begin position="191"/>
        <end position="220"/>
    </location>
</feature>
<dbReference type="Proteomes" id="UP000320857">
    <property type="component" value="Unassembled WGS sequence"/>
</dbReference>
<accession>A0A5P0YN66</accession>
<feature type="compositionally biased region" description="Gly residues" evidence="3">
    <location>
        <begin position="165"/>
        <end position="174"/>
    </location>
</feature>
<dbReference type="Pfam" id="PF13490">
    <property type="entry name" value="zf-HC2"/>
    <property type="match status" value="1"/>
</dbReference>
<comment type="caution">
    <text evidence="5">The sequence shown here is derived from an EMBL/GenBank/DDBJ whole genome shotgun (WGS) entry which is preliminary data.</text>
</comment>
<organism evidence="5 6">
    <name type="scientific">Streptomyces alkaliterrae</name>
    <dbReference type="NCBI Taxonomy" id="2213162"/>
    <lineage>
        <taxon>Bacteria</taxon>
        <taxon>Bacillati</taxon>
        <taxon>Actinomycetota</taxon>
        <taxon>Actinomycetes</taxon>
        <taxon>Kitasatosporales</taxon>
        <taxon>Streptomycetaceae</taxon>
        <taxon>Streptomyces</taxon>
    </lineage>
</organism>
<name>A0A5P0YN66_9ACTN</name>
<dbReference type="EMBL" id="VJYK02000051">
    <property type="protein sequence ID" value="MQS01678.1"/>
    <property type="molecule type" value="Genomic_DNA"/>
</dbReference>
<dbReference type="AlphaFoldDB" id="A0A5P0YN66"/>
<feature type="compositionally biased region" description="Low complexity" evidence="3">
    <location>
        <begin position="154"/>
        <end position="164"/>
    </location>
</feature>
<feature type="compositionally biased region" description="Pro residues" evidence="3">
    <location>
        <begin position="95"/>
        <end position="114"/>
    </location>
</feature>
<feature type="compositionally biased region" description="Low complexity" evidence="3">
    <location>
        <begin position="115"/>
        <end position="127"/>
    </location>
</feature>
<dbReference type="InterPro" id="IPR034660">
    <property type="entry name" value="DinB/YfiT-like"/>
</dbReference>
<evidence type="ECO:0000259" key="4">
    <source>
        <dbReference type="Pfam" id="PF13490"/>
    </source>
</evidence>
<keyword evidence="1" id="KW-0805">Transcription regulation</keyword>
<proteinExistence type="predicted"/>